<dbReference type="AlphaFoldDB" id="A0ABD3KWV0"/>
<accession>A0ABD3KWV0</accession>
<dbReference type="EMBL" id="JBJKBG010000004">
    <property type="protein sequence ID" value="KAL3742769.1"/>
    <property type="molecule type" value="Genomic_DNA"/>
</dbReference>
<sequence length="166" mass="18700">MEACDGLPVSPPEKTSGVSPVTSNDMSAKKHSESKGRLVLRISLKSNKADNDGSTARINPSPVEKDEEKKKKPWDLRPEKDARPWHRILERGTAEETKSKKKIPERIRKLPVALSREEIEEDLAFLMGAKRLGKMQKRPRRVHTQNDALFPGTHLGSITIKSYNVL</sequence>
<keyword evidence="3" id="KW-1185">Reference proteome</keyword>
<feature type="compositionally biased region" description="Basic and acidic residues" evidence="1">
    <location>
        <begin position="63"/>
        <end position="85"/>
    </location>
</feature>
<proteinExistence type="predicted"/>
<dbReference type="InterPro" id="IPR012438">
    <property type="entry name" value="DUF1639"/>
</dbReference>
<feature type="compositionally biased region" description="Basic and acidic residues" evidence="1">
    <location>
        <begin position="27"/>
        <end position="36"/>
    </location>
</feature>
<reference evidence="2 3" key="1">
    <citation type="submission" date="2024-11" db="EMBL/GenBank/DDBJ databases">
        <title>Chromosome-level genome assembly of Eucalyptus globulus Labill. provides insights into its genome evolution.</title>
        <authorList>
            <person name="Li X."/>
        </authorList>
    </citation>
    <scope>NUCLEOTIDE SEQUENCE [LARGE SCALE GENOMIC DNA]</scope>
    <source>
        <strain evidence="2">CL2024</strain>
        <tissue evidence="2">Fresh tender leaves</tissue>
    </source>
</reference>
<comment type="caution">
    <text evidence="2">The sequence shown here is derived from an EMBL/GenBank/DDBJ whole genome shotgun (WGS) entry which is preliminary data.</text>
</comment>
<dbReference type="Proteomes" id="UP001634007">
    <property type="component" value="Unassembled WGS sequence"/>
</dbReference>
<evidence type="ECO:0000313" key="3">
    <source>
        <dbReference type="Proteomes" id="UP001634007"/>
    </source>
</evidence>
<dbReference type="PANTHER" id="PTHR33130">
    <property type="entry name" value="PUTATIVE (DUF1639)-RELATED"/>
    <property type="match status" value="1"/>
</dbReference>
<gene>
    <name evidence="2" type="ORF">ACJRO7_018136</name>
</gene>
<evidence type="ECO:0000256" key="1">
    <source>
        <dbReference type="SAM" id="MobiDB-lite"/>
    </source>
</evidence>
<dbReference type="PANTHER" id="PTHR33130:SF43">
    <property type="entry name" value="OS01G0688600 PROTEIN"/>
    <property type="match status" value="1"/>
</dbReference>
<name>A0ABD3KWV0_EUCGL</name>
<protein>
    <submittedName>
        <fullName evidence="2">Uncharacterized protein</fullName>
    </submittedName>
</protein>
<dbReference type="Pfam" id="PF07797">
    <property type="entry name" value="DUF1639"/>
    <property type="match status" value="1"/>
</dbReference>
<feature type="compositionally biased region" description="Polar residues" evidence="1">
    <location>
        <begin position="16"/>
        <end position="26"/>
    </location>
</feature>
<evidence type="ECO:0000313" key="2">
    <source>
        <dbReference type="EMBL" id="KAL3742769.1"/>
    </source>
</evidence>
<feature type="region of interest" description="Disordered" evidence="1">
    <location>
        <begin position="1"/>
        <end position="85"/>
    </location>
</feature>
<organism evidence="2 3">
    <name type="scientific">Eucalyptus globulus</name>
    <name type="common">Tasmanian blue gum</name>
    <dbReference type="NCBI Taxonomy" id="34317"/>
    <lineage>
        <taxon>Eukaryota</taxon>
        <taxon>Viridiplantae</taxon>
        <taxon>Streptophyta</taxon>
        <taxon>Embryophyta</taxon>
        <taxon>Tracheophyta</taxon>
        <taxon>Spermatophyta</taxon>
        <taxon>Magnoliopsida</taxon>
        <taxon>eudicotyledons</taxon>
        <taxon>Gunneridae</taxon>
        <taxon>Pentapetalae</taxon>
        <taxon>rosids</taxon>
        <taxon>malvids</taxon>
        <taxon>Myrtales</taxon>
        <taxon>Myrtaceae</taxon>
        <taxon>Myrtoideae</taxon>
        <taxon>Eucalypteae</taxon>
        <taxon>Eucalyptus</taxon>
    </lineage>
</organism>